<evidence type="ECO:0000259" key="1">
    <source>
        <dbReference type="PROSITE" id="PS50113"/>
    </source>
</evidence>
<accession>A0A833HMS0</accession>
<dbReference type="PROSITE" id="PS50113">
    <property type="entry name" value="PAC"/>
    <property type="match status" value="1"/>
</dbReference>
<dbReference type="NCBIfam" id="TIGR00229">
    <property type="entry name" value="sensory_box"/>
    <property type="match status" value="1"/>
</dbReference>
<gene>
    <name evidence="2" type="ORF">F8153_11025</name>
</gene>
<evidence type="ECO:0000313" key="3">
    <source>
        <dbReference type="Proteomes" id="UP000465601"/>
    </source>
</evidence>
<keyword evidence="3" id="KW-1185">Reference proteome</keyword>
<protein>
    <submittedName>
        <fullName evidence="2">PAS domain S-box protein</fullName>
    </submittedName>
</protein>
<dbReference type="InterPro" id="IPR000700">
    <property type="entry name" value="PAS-assoc_C"/>
</dbReference>
<dbReference type="Proteomes" id="UP000465601">
    <property type="component" value="Unassembled WGS sequence"/>
</dbReference>
<dbReference type="SUPFAM" id="SSF55785">
    <property type="entry name" value="PYP-like sensor domain (PAS domain)"/>
    <property type="match status" value="1"/>
</dbReference>
<sequence length="97" mass="11798">MQSKYPTRTSYTFISSYEEKLRLRNGEILWVELKAIPYYQLGEDAALIIIYDISERKRREILEENLQRQKKLLEESEEYAMMKTEYFNNLTHELRTP</sequence>
<dbReference type="Gene3D" id="1.10.287.130">
    <property type="match status" value="1"/>
</dbReference>
<reference evidence="2 3" key="1">
    <citation type="submission" date="2019-10" db="EMBL/GenBank/DDBJ databases">
        <title>Alkaliphilus serpentinus sp. nov. and Alkaliphilus pronyensis sp. nov., two novel anaerobic alkaliphilic species isolated from the serpentinized-hosted hydrothermal field of the Prony Bay (New Caledonia).</title>
        <authorList>
            <person name="Postec A."/>
        </authorList>
    </citation>
    <scope>NUCLEOTIDE SEQUENCE [LARGE SCALE GENOMIC DNA]</scope>
    <source>
        <strain evidence="2 3">LacT</strain>
    </source>
</reference>
<dbReference type="Gene3D" id="3.30.450.20">
    <property type="entry name" value="PAS domain"/>
    <property type="match status" value="1"/>
</dbReference>
<dbReference type="InterPro" id="IPR000014">
    <property type="entry name" value="PAS"/>
</dbReference>
<proteinExistence type="predicted"/>
<organism evidence="2 3">
    <name type="scientific">Alkaliphilus serpentinus</name>
    <dbReference type="NCBI Taxonomy" id="1482731"/>
    <lineage>
        <taxon>Bacteria</taxon>
        <taxon>Bacillati</taxon>
        <taxon>Bacillota</taxon>
        <taxon>Clostridia</taxon>
        <taxon>Peptostreptococcales</taxon>
        <taxon>Natronincolaceae</taxon>
        <taxon>Alkaliphilus</taxon>
    </lineage>
</organism>
<comment type="caution">
    <text evidence="2">The sequence shown here is derived from an EMBL/GenBank/DDBJ whole genome shotgun (WGS) entry which is preliminary data.</text>
</comment>
<dbReference type="AlphaFoldDB" id="A0A833HMS0"/>
<evidence type="ECO:0000313" key="2">
    <source>
        <dbReference type="EMBL" id="KAB3528849.1"/>
    </source>
</evidence>
<dbReference type="EMBL" id="WBZB01000039">
    <property type="protein sequence ID" value="KAB3528849.1"/>
    <property type="molecule type" value="Genomic_DNA"/>
</dbReference>
<feature type="domain" description="PAC" evidence="1">
    <location>
        <begin position="15"/>
        <end position="65"/>
    </location>
</feature>
<dbReference type="InterPro" id="IPR035965">
    <property type="entry name" value="PAS-like_dom_sf"/>
</dbReference>
<name>A0A833HMS0_9FIRM</name>
<dbReference type="RefSeq" id="WP_151866405.1">
    <property type="nucleotide sequence ID" value="NZ_WBZB01000039.1"/>
</dbReference>